<dbReference type="EMBL" id="CABEHT010000001">
    <property type="protein sequence ID" value="VTS12564.1"/>
    <property type="molecule type" value="Genomic_DNA"/>
</dbReference>
<dbReference type="Pfam" id="PF01381">
    <property type="entry name" value="HTH_3"/>
    <property type="match status" value="1"/>
</dbReference>
<feature type="domain" description="HTH cro/C1-type" evidence="2">
    <location>
        <begin position="12"/>
        <end position="66"/>
    </location>
</feature>
<dbReference type="PANTHER" id="PTHR46558">
    <property type="entry name" value="TRACRIPTIONAL REGULATORY PROTEIN-RELATED-RELATED"/>
    <property type="match status" value="1"/>
</dbReference>
<dbReference type="CDD" id="cd00093">
    <property type="entry name" value="HTH_XRE"/>
    <property type="match status" value="1"/>
</dbReference>
<dbReference type="GO" id="GO:0003677">
    <property type="term" value="F:DNA binding"/>
    <property type="evidence" value="ECO:0007669"/>
    <property type="project" value="UniProtKB-KW"/>
</dbReference>
<evidence type="ECO:0000256" key="1">
    <source>
        <dbReference type="ARBA" id="ARBA00023125"/>
    </source>
</evidence>
<dbReference type="InterPro" id="IPR010982">
    <property type="entry name" value="Lambda_DNA-bd_dom_sf"/>
</dbReference>
<dbReference type="PANTHER" id="PTHR46558:SF11">
    <property type="entry name" value="HTH-TYPE TRANSCRIPTIONAL REGULATOR XRE"/>
    <property type="match status" value="1"/>
</dbReference>
<organism evidence="3 4">
    <name type="scientific">Streptococcus pseudoporcinus</name>
    <dbReference type="NCBI Taxonomy" id="361101"/>
    <lineage>
        <taxon>Bacteria</taxon>
        <taxon>Bacillati</taxon>
        <taxon>Bacillota</taxon>
        <taxon>Bacilli</taxon>
        <taxon>Lactobacillales</taxon>
        <taxon>Streptococcaceae</taxon>
        <taxon>Streptococcus</taxon>
    </lineage>
</organism>
<keyword evidence="1" id="KW-0238">DNA-binding</keyword>
<evidence type="ECO:0000313" key="3">
    <source>
        <dbReference type="EMBL" id="VTS12564.1"/>
    </source>
</evidence>
<accession>A0A4U9XHD8</accession>
<dbReference type="Gene3D" id="1.10.260.40">
    <property type="entry name" value="lambda repressor-like DNA-binding domains"/>
    <property type="match status" value="1"/>
</dbReference>
<dbReference type="AlphaFoldDB" id="A0A4U9XHD8"/>
<dbReference type="InterPro" id="IPR001387">
    <property type="entry name" value="Cro/C1-type_HTH"/>
</dbReference>
<gene>
    <name evidence="3" type="ORF">NCTC5386_00377</name>
</gene>
<dbReference type="Proteomes" id="UP000394068">
    <property type="component" value="Unassembled WGS sequence"/>
</dbReference>
<evidence type="ECO:0000313" key="4">
    <source>
        <dbReference type="Proteomes" id="UP000394068"/>
    </source>
</evidence>
<name>A0A4U9XHD8_9STRE</name>
<dbReference type="SMART" id="SM00530">
    <property type="entry name" value="HTH_XRE"/>
    <property type="match status" value="1"/>
</dbReference>
<dbReference type="SUPFAM" id="SSF47413">
    <property type="entry name" value="lambda repressor-like DNA-binding domains"/>
    <property type="match status" value="1"/>
</dbReference>
<reference evidence="3 4" key="1">
    <citation type="submission" date="2019-05" db="EMBL/GenBank/DDBJ databases">
        <authorList>
            <consortium name="Pathogen Informatics"/>
        </authorList>
    </citation>
    <scope>NUCLEOTIDE SEQUENCE [LARGE SCALE GENOMIC DNA]</scope>
    <source>
        <strain evidence="3 4">NCTC5386</strain>
    </source>
</reference>
<protein>
    <submittedName>
        <fullName evidence="3">Transcriptional regulator, xre family protein</fullName>
    </submittedName>
</protein>
<proteinExistence type="predicted"/>
<dbReference type="PROSITE" id="PS50943">
    <property type="entry name" value="HTH_CROC1"/>
    <property type="match status" value="1"/>
</dbReference>
<sequence>MTYIIHNFASNLSRLRKEKGISQTELAEKLNIGKQSISDYEKSKSYPTFATLDKIAEFFKATPVQLFGTSQNIELERSVLKTDEYTEKADKIIRAVNAADDLERMSYANDSIFKIIEILGSLTKATPLIGDTGEVLYRSKSPFDDKLYSKEEIKGKETNYERAVTTEFDEILKVLNDLKNSQLFYDLMYLTRGPQKFTADGDPLYVDPRYPDGPYSTSFDPGDQYAYGKSPLQLLLENKNELERLNDKLYGEKNRE</sequence>
<evidence type="ECO:0000259" key="2">
    <source>
        <dbReference type="PROSITE" id="PS50943"/>
    </source>
</evidence>